<dbReference type="GO" id="GO:0061630">
    <property type="term" value="F:ubiquitin protein ligase activity"/>
    <property type="evidence" value="ECO:0007669"/>
    <property type="project" value="TreeGrafter"/>
</dbReference>
<dbReference type="AlphaFoldDB" id="A0A9P0CH89"/>
<dbReference type="Pfam" id="PF21361">
    <property type="entry name" value="Sina_ZnF"/>
    <property type="match status" value="1"/>
</dbReference>
<proteinExistence type="predicted"/>
<dbReference type="PANTHER" id="PTHR45877:SF2">
    <property type="entry name" value="E3 UBIQUITIN-PROTEIN LIGASE SINA-RELATED"/>
    <property type="match status" value="1"/>
</dbReference>
<dbReference type="InterPro" id="IPR004162">
    <property type="entry name" value="SINA-like_animal"/>
</dbReference>
<dbReference type="Gene3D" id="3.30.40.10">
    <property type="entry name" value="Zinc/RING finger domain, C3HC4 (zinc finger)"/>
    <property type="match status" value="1"/>
</dbReference>
<dbReference type="GO" id="GO:0043161">
    <property type="term" value="P:proteasome-mediated ubiquitin-dependent protein catabolic process"/>
    <property type="evidence" value="ECO:0007669"/>
    <property type="project" value="TreeGrafter"/>
</dbReference>
<dbReference type="GO" id="GO:0005737">
    <property type="term" value="C:cytoplasm"/>
    <property type="evidence" value="ECO:0007669"/>
    <property type="project" value="TreeGrafter"/>
</dbReference>
<keyword evidence="2" id="KW-1185">Reference proteome</keyword>
<dbReference type="GO" id="GO:0031624">
    <property type="term" value="F:ubiquitin conjugating enzyme binding"/>
    <property type="evidence" value="ECO:0007669"/>
    <property type="project" value="TreeGrafter"/>
</dbReference>
<name>A0A9P0CH89_9CUCU</name>
<dbReference type="EMBL" id="OV651813">
    <property type="protein sequence ID" value="CAH1098612.1"/>
    <property type="molecule type" value="Genomic_DNA"/>
</dbReference>
<dbReference type="SUPFAM" id="SSF49599">
    <property type="entry name" value="TRAF domain-like"/>
    <property type="match status" value="1"/>
</dbReference>
<dbReference type="PANTHER" id="PTHR45877">
    <property type="entry name" value="E3 UBIQUITIN-PROTEIN LIGASE SIAH2"/>
    <property type="match status" value="1"/>
</dbReference>
<gene>
    <name evidence="1" type="ORF">PSYICH_LOCUS1436</name>
</gene>
<evidence type="ECO:0000313" key="1">
    <source>
        <dbReference type="EMBL" id="CAH1098612.1"/>
    </source>
</evidence>
<evidence type="ECO:0000313" key="2">
    <source>
        <dbReference type="Proteomes" id="UP001153636"/>
    </source>
</evidence>
<protein>
    <recommendedName>
        <fullName evidence="3">RING-type E3 ubiquitin transferase</fullName>
    </recommendedName>
</protein>
<dbReference type="Proteomes" id="UP001153636">
    <property type="component" value="Chromosome 1"/>
</dbReference>
<dbReference type="OrthoDB" id="6773876at2759"/>
<accession>A0A9P0CH89</accession>
<reference evidence="1" key="1">
    <citation type="submission" date="2022-01" db="EMBL/GenBank/DDBJ databases">
        <authorList>
            <person name="King R."/>
        </authorList>
    </citation>
    <scope>NUCLEOTIDE SEQUENCE</scope>
</reference>
<organism evidence="1 2">
    <name type="scientific">Psylliodes chrysocephalus</name>
    <dbReference type="NCBI Taxonomy" id="3402493"/>
    <lineage>
        <taxon>Eukaryota</taxon>
        <taxon>Metazoa</taxon>
        <taxon>Ecdysozoa</taxon>
        <taxon>Arthropoda</taxon>
        <taxon>Hexapoda</taxon>
        <taxon>Insecta</taxon>
        <taxon>Pterygota</taxon>
        <taxon>Neoptera</taxon>
        <taxon>Endopterygota</taxon>
        <taxon>Coleoptera</taxon>
        <taxon>Polyphaga</taxon>
        <taxon>Cucujiformia</taxon>
        <taxon>Chrysomeloidea</taxon>
        <taxon>Chrysomelidae</taxon>
        <taxon>Galerucinae</taxon>
        <taxon>Alticini</taxon>
        <taxon>Psylliodes</taxon>
    </lineage>
</organism>
<dbReference type="InterPro" id="IPR013083">
    <property type="entry name" value="Znf_RING/FYVE/PHD"/>
</dbReference>
<evidence type="ECO:0008006" key="3">
    <source>
        <dbReference type="Google" id="ProtNLM"/>
    </source>
</evidence>
<sequence length="268" mass="31113">MANLLPTETLQILKCTLCNELLTVPPILTISQDATKHKCGRCKDIETEISSRNLIYEKVAELYSYPCTYSGCKEVLKWNDIEQHELNCVHRTLTCPVSWSCNETISIAELNSHCLVEHRKNVFKDNLLISFDEPLDKSKITVMLFIQNNTSFLVFRVVTTENIWIKVFSFLPLFNCMYDFEICTSADECCLSFKNPVEMFMERKHCKKCIMNDCNNELHKKGKKKIDKAVYEAGFQKIDKNMVVQLKLVDLKLKVIFGHEKRKSIYSL</sequence>